<keyword evidence="4" id="KW-1133">Transmembrane helix</keyword>
<dbReference type="SUPFAM" id="SSF55073">
    <property type="entry name" value="Nucleotide cyclase"/>
    <property type="match status" value="1"/>
</dbReference>
<dbReference type="CDD" id="cd01949">
    <property type="entry name" value="GGDEF"/>
    <property type="match status" value="1"/>
</dbReference>
<dbReference type="EC" id="2.7.7.65" evidence="1"/>
<evidence type="ECO:0000256" key="1">
    <source>
        <dbReference type="ARBA" id="ARBA00012528"/>
    </source>
</evidence>
<organism evidence="6 7">
    <name type="scientific">Glaciecola siphonariae</name>
    <dbReference type="NCBI Taxonomy" id="521012"/>
    <lineage>
        <taxon>Bacteria</taxon>
        <taxon>Pseudomonadati</taxon>
        <taxon>Pseudomonadota</taxon>
        <taxon>Gammaproteobacteria</taxon>
        <taxon>Alteromonadales</taxon>
        <taxon>Alteromonadaceae</taxon>
        <taxon>Glaciecola</taxon>
    </lineage>
</organism>
<gene>
    <name evidence="6" type="ORF">ACFO4O_15395</name>
</gene>
<dbReference type="RefSeq" id="WP_382410118.1">
    <property type="nucleotide sequence ID" value="NZ_JBHSGU010000017.1"/>
</dbReference>
<evidence type="ECO:0000259" key="5">
    <source>
        <dbReference type="PROSITE" id="PS50887"/>
    </source>
</evidence>
<comment type="catalytic activity">
    <reaction evidence="2">
        <text>2 GTP = 3',3'-c-di-GMP + 2 diphosphate</text>
        <dbReference type="Rhea" id="RHEA:24898"/>
        <dbReference type="ChEBI" id="CHEBI:33019"/>
        <dbReference type="ChEBI" id="CHEBI:37565"/>
        <dbReference type="ChEBI" id="CHEBI:58805"/>
        <dbReference type="EC" id="2.7.7.65"/>
    </reaction>
</comment>
<dbReference type="InterPro" id="IPR043128">
    <property type="entry name" value="Rev_trsase/Diguanyl_cyclase"/>
</dbReference>
<keyword evidence="3" id="KW-0802">TPR repeat</keyword>
<dbReference type="InterPro" id="IPR011990">
    <property type="entry name" value="TPR-like_helical_dom_sf"/>
</dbReference>
<evidence type="ECO:0000256" key="4">
    <source>
        <dbReference type="SAM" id="Phobius"/>
    </source>
</evidence>
<feature type="domain" description="GGDEF" evidence="5">
    <location>
        <begin position="492"/>
        <end position="623"/>
    </location>
</feature>
<dbReference type="Gene3D" id="3.30.70.270">
    <property type="match status" value="1"/>
</dbReference>
<dbReference type="InterPro" id="IPR000160">
    <property type="entry name" value="GGDEF_dom"/>
</dbReference>
<dbReference type="InterPro" id="IPR029787">
    <property type="entry name" value="Nucleotide_cyclase"/>
</dbReference>
<reference evidence="7" key="1">
    <citation type="journal article" date="2019" name="Int. J. Syst. Evol. Microbiol.">
        <title>The Global Catalogue of Microorganisms (GCM) 10K type strain sequencing project: providing services to taxonomists for standard genome sequencing and annotation.</title>
        <authorList>
            <consortium name="The Broad Institute Genomics Platform"/>
            <consortium name="The Broad Institute Genome Sequencing Center for Infectious Disease"/>
            <person name="Wu L."/>
            <person name="Ma J."/>
        </authorList>
    </citation>
    <scope>NUCLEOTIDE SEQUENCE [LARGE SCALE GENOMIC DNA]</scope>
    <source>
        <strain evidence="7">KACC 12507</strain>
    </source>
</reference>
<keyword evidence="4" id="KW-0472">Membrane</keyword>
<dbReference type="SUPFAM" id="SSF48452">
    <property type="entry name" value="TPR-like"/>
    <property type="match status" value="2"/>
</dbReference>
<keyword evidence="4" id="KW-0812">Transmembrane</keyword>
<feature type="repeat" description="TPR" evidence="3">
    <location>
        <begin position="307"/>
        <end position="340"/>
    </location>
</feature>
<dbReference type="InterPro" id="IPR050469">
    <property type="entry name" value="Diguanylate_Cyclase"/>
</dbReference>
<evidence type="ECO:0000313" key="6">
    <source>
        <dbReference type="EMBL" id="MFC4701541.1"/>
    </source>
</evidence>
<proteinExistence type="predicted"/>
<dbReference type="NCBIfam" id="TIGR00254">
    <property type="entry name" value="GGDEF"/>
    <property type="match status" value="1"/>
</dbReference>
<dbReference type="PROSITE" id="PS50005">
    <property type="entry name" value="TPR"/>
    <property type="match status" value="1"/>
</dbReference>
<keyword evidence="7" id="KW-1185">Reference proteome</keyword>
<feature type="transmembrane region" description="Helical" evidence="4">
    <location>
        <begin position="429"/>
        <end position="449"/>
    </location>
</feature>
<dbReference type="Pfam" id="PF00990">
    <property type="entry name" value="GGDEF"/>
    <property type="match status" value="1"/>
</dbReference>
<dbReference type="EMBL" id="JBHSGU010000017">
    <property type="protein sequence ID" value="MFC4701541.1"/>
    <property type="molecule type" value="Genomic_DNA"/>
</dbReference>
<evidence type="ECO:0000256" key="2">
    <source>
        <dbReference type="ARBA" id="ARBA00034247"/>
    </source>
</evidence>
<evidence type="ECO:0000313" key="7">
    <source>
        <dbReference type="Proteomes" id="UP001595897"/>
    </source>
</evidence>
<dbReference type="PANTHER" id="PTHR45138">
    <property type="entry name" value="REGULATORY COMPONENTS OF SENSORY TRANSDUCTION SYSTEM"/>
    <property type="match status" value="1"/>
</dbReference>
<name>A0ABV9LY83_9ALTE</name>
<sequence>MSSKISVRLIWLPVFLLYVSASYAAQSVLFDANYQQQRAQIQDAPLSFLQSNTLLEEDASLLDTLQHHYLRAEALLLEGQYDAAISELNAGIQALSLYEQPDLETFNAIFYEKLADVYLADNRLNQARTAISSAVDNTALPDNEGSLVARLMKRAQIDHLSGASISALQDLQLALQLATTLDLQNDIVEIATSITLIHQQRNEHAIALSYAQRAIETAQKTNNNSALLHILVISMPSLLSSRQLDDAAKRLSQIEALLGNNQQVFYNAKALQFAGELAYNDGDLNTAIEKLGSALALFDSQHPIEVAQINLFLSRAYTELDDMDAAIKYLVEAFNAIPENSEDFNLVQSIHLHRAELLSSLDQFEEAYRVTKNVIAARDINQPIDEIKRMLDMHTNFQLQLQQQENIELKQKNAFQSTEIENKQMLNQLFFLVIGLLLCITFLLLLMFIRSRKHRQKLELIAHTDALTGIYSRRRILEILDFQQDMFNRNLLPYCVAIVDLDFFKRINDTYGHQKGDEILIESAKLAQESFRKTDSVGRIGGEEFLFIFPDTPLGQTKRLLQKYAKRLAAVGKQADIEQPTTASIGLVQPEENEAPSSIISRADKALYAAKHRGRNQIVSEGF</sequence>
<dbReference type="InterPro" id="IPR019734">
    <property type="entry name" value="TPR_rpt"/>
</dbReference>
<dbReference type="Proteomes" id="UP001595897">
    <property type="component" value="Unassembled WGS sequence"/>
</dbReference>
<dbReference type="GO" id="GO:0052621">
    <property type="term" value="F:diguanylate cyclase activity"/>
    <property type="evidence" value="ECO:0007669"/>
    <property type="project" value="UniProtKB-EC"/>
</dbReference>
<dbReference type="SMART" id="SM00267">
    <property type="entry name" value="GGDEF"/>
    <property type="match status" value="1"/>
</dbReference>
<evidence type="ECO:0000256" key="3">
    <source>
        <dbReference type="PROSITE-ProRule" id="PRU00339"/>
    </source>
</evidence>
<keyword evidence="6" id="KW-0808">Transferase</keyword>
<dbReference type="Gene3D" id="1.25.40.10">
    <property type="entry name" value="Tetratricopeptide repeat domain"/>
    <property type="match status" value="2"/>
</dbReference>
<protein>
    <recommendedName>
        <fullName evidence="1">diguanylate cyclase</fullName>
        <ecNumber evidence="1">2.7.7.65</ecNumber>
    </recommendedName>
</protein>
<accession>A0ABV9LY83</accession>
<keyword evidence="6" id="KW-0548">Nucleotidyltransferase</keyword>
<dbReference type="PROSITE" id="PS50887">
    <property type="entry name" value="GGDEF"/>
    <property type="match status" value="1"/>
</dbReference>
<comment type="caution">
    <text evidence="6">The sequence shown here is derived from an EMBL/GenBank/DDBJ whole genome shotgun (WGS) entry which is preliminary data.</text>
</comment>
<dbReference type="SMART" id="SM00028">
    <property type="entry name" value="TPR"/>
    <property type="match status" value="4"/>
</dbReference>
<dbReference type="PANTHER" id="PTHR45138:SF9">
    <property type="entry name" value="DIGUANYLATE CYCLASE DGCM-RELATED"/>
    <property type="match status" value="1"/>
</dbReference>